<organism evidence="2 3">
    <name type="scientific">Meloidogyne incognita</name>
    <name type="common">Southern root-knot nematode worm</name>
    <name type="synonym">Oxyuris incognita</name>
    <dbReference type="NCBI Taxonomy" id="6306"/>
    <lineage>
        <taxon>Eukaryota</taxon>
        <taxon>Metazoa</taxon>
        <taxon>Ecdysozoa</taxon>
        <taxon>Nematoda</taxon>
        <taxon>Chromadorea</taxon>
        <taxon>Rhabditida</taxon>
        <taxon>Tylenchina</taxon>
        <taxon>Tylenchomorpha</taxon>
        <taxon>Tylenchoidea</taxon>
        <taxon>Meloidogynidae</taxon>
        <taxon>Meloidogyninae</taxon>
        <taxon>Meloidogyne</taxon>
        <taxon>Meloidogyne incognita group</taxon>
    </lineage>
</organism>
<dbReference type="GO" id="GO:0004672">
    <property type="term" value="F:protein kinase activity"/>
    <property type="evidence" value="ECO:0007669"/>
    <property type="project" value="InterPro"/>
</dbReference>
<dbReference type="SUPFAM" id="SSF56112">
    <property type="entry name" value="Protein kinase-like (PK-like)"/>
    <property type="match status" value="1"/>
</dbReference>
<dbReference type="Pfam" id="PF00069">
    <property type="entry name" value="Pkinase"/>
    <property type="match status" value="1"/>
</dbReference>
<evidence type="ECO:0000313" key="2">
    <source>
        <dbReference type="Proteomes" id="UP000887563"/>
    </source>
</evidence>
<sequence length="110" mass="12889">MKTSHFNFFIENIAHLDIKPENFVGTNVSDQSVLPVFKLIDFGTCEFMENHYIKSITKEILGTDVYIAPEIDRREEYKQAAFCSFTSPSLIFSSTVWYNFFDHSFFNYCL</sequence>
<reference evidence="3" key="1">
    <citation type="submission" date="2022-11" db="UniProtKB">
        <authorList>
            <consortium name="WormBaseParasite"/>
        </authorList>
    </citation>
    <scope>IDENTIFICATION</scope>
</reference>
<dbReference type="GO" id="GO:0005524">
    <property type="term" value="F:ATP binding"/>
    <property type="evidence" value="ECO:0007669"/>
    <property type="project" value="InterPro"/>
</dbReference>
<name>A0A914LYX6_MELIC</name>
<keyword evidence="2" id="KW-1185">Reference proteome</keyword>
<dbReference type="WBParaSite" id="Minc3s01061g20326">
    <property type="protein sequence ID" value="Minc3s01061g20326"/>
    <property type="gene ID" value="Minc3s01061g20326"/>
</dbReference>
<evidence type="ECO:0000259" key="1">
    <source>
        <dbReference type="PROSITE" id="PS50011"/>
    </source>
</evidence>
<dbReference type="PROSITE" id="PS50011">
    <property type="entry name" value="PROTEIN_KINASE_DOM"/>
    <property type="match status" value="1"/>
</dbReference>
<dbReference type="InterPro" id="IPR011009">
    <property type="entry name" value="Kinase-like_dom_sf"/>
</dbReference>
<proteinExistence type="predicted"/>
<dbReference type="Gene3D" id="1.10.510.10">
    <property type="entry name" value="Transferase(Phosphotransferase) domain 1"/>
    <property type="match status" value="1"/>
</dbReference>
<accession>A0A914LYX6</accession>
<dbReference type="InterPro" id="IPR000719">
    <property type="entry name" value="Prot_kinase_dom"/>
</dbReference>
<dbReference type="Proteomes" id="UP000887563">
    <property type="component" value="Unplaced"/>
</dbReference>
<evidence type="ECO:0000313" key="3">
    <source>
        <dbReference type="WBParaSite" id="Minc3s01061g20326"/>
    </source>
</evidence>
<dbReference type="AlphaFoldDB" id="A0A914LYX6"/>
<protein>
    <submittedName>
        <fullName evidence="3">Protein kinase domain-containing protein</fullName>
    </submittedName>
</protein>
<feature type="domain" description="Protein kinase" evidence="1">
    <location>
        <begin position="1"/>
        <end position="110"/>
    </location>
</feature>